<dbReference type="CDD" id="cd06008">
    <property type="entry name" value="NF-X1-zinc-finger"/>
    <property type="match status" value="2"/>
</dbReference>
<dbReference type="Pfam" id="PF20173">
    <property type="entry name" value="ZnF_RZ-type"/>
    <property type="match status" value="1"/>
</dbReference>
<dbReference type="InterPro" id="IPR041679">
    <property type="entry name" value="DNA2/NAM7-like_C"/>
</dbReference>
<dbReference type="PANTHER" id="PTHR10887">
    <property type="entry name" value="DNA2/NAM7 HELICASE FAMILY"/>
    <property type="match status" value="1"/>
</dbReference>
<dbReference type="SMART" id="SM00356">
    <property type="entry name" value="ZnF_C3H1"/>
    <property type="match status" value="2"/>
</dbReference>
<sequence>MAQRPPCRFFSSPSGCRRGDGCRFLHIKPRSGASPAPDSAPSTPRLSPATLRSPPSTPRSTTPRPTENIPGSSETTPRSPATSPPPPRGFCRFYWESGRCNREFECRYKHVQAPQACTPPAHSSDTASSSPLRDRLAPFLTDQGLSRMSAGRAEGFLPQDTSNSLSPVEAHNSLQRFFFDSYKFQTTFQVYAFLIPLKSANSSNSKWTPEDGQLLLSSISSQNGLLRIANILCWPQVSPRAGSSRDVLSFQRGIVPLLEYLSSDFVIKSTMVSRANALFTVVLQNLPNLADAIENSLSGIMTFRSFMDFPASGAISKDIGSRTFQSLAGVLYECLVRFKNAALTYPRLAPLVTNLHAWFKQWSEGVRASPPAFDDPFQGVESRVVDLLMNLLREKVDTLKAIVDRELDKQTNSYKVRASVRPAVHASEGLVAALRGSYNPPGELRQEGPRHDNDHVEIYDIRIAPTHEELMCPIEPFLPATLYDAPHPASAESMERLLDIQFRLLREELTAPLRRAVQLVCADLKLPDRSKTQLHTVLQKNGGKYVGHIDSHNSIMFNIYAGANFLSVVPDHRGLSVSLTVHAPPGRASSRRRHVRVTFWQGMSGKRLPQGGLIALVWEDASTKSVSVHLGVVASSNKELADYVRTDQDHVKLRIVFFDSSVELKILQSLENRRTASGGVKMLVESPVMFEAIRPFLEALKVEPETIPLSRYLVFRPPNFLGQSVIDPPKYACFPDFEFQLASLLQGDGRVDDMKLNVNSAHSIEYARAVLRDQSRLDPSQVDAIIDALTRELSLIQGPPGTGKSYTGVELLRVLVKNKIKPILMIAFTNHALDHMLTSVLDAGITTDIVRLGSRSSDERISQYSIESRERVAGQSRLDRSVSQSHRDLKSIQERIKGLMDKILKADLESHSSEVTQYIMLHYPEHHLSLCSPPQWIGTAKEYYDDASDGPWQVQRRGGRAVNQDTSPYAYWRKAGDIQFLQLIGSSSQPVHDSGATGRLKGNYFQALSSVDADASDNNGSDDSSDHTDSDDDDDDDDSSSTSSTSPEIEKCWMVVSDGGESADEVKDKDKDEVTKHEVEHLPPEEQRTSPQSKPSLGTHIRDPLGYFSALGEEGIPCIPHSDRDLADLLVDGDVWGMSSTERERLHEFWIEEARAQRHQNQLGEFERLREMHVNKLREYNEARDAVRCELLGNVDIIGCTTTGAAKLTALLKALSPRVLLVEEAGQVLEAHVLGSLVPSVEHLILIGDPLQLRPTLNNFSLSVDSRRGRELFKFDMSLMERLSTSGLPMSRLDVQRRMRPSISSLIRNSLYPRLQDHELVLKYPDVRGIAKNLYFVTHNHRENGGGDDTASKYNVYEVEMIRDLVLYLLRQGCYSGEGDIVVLCAYLGQLARLRDALAGDVVTVIDERDQAELADREAEIDSNDEFSSIDHLKVTKRVRLRTVDNYQGEEGKIIILSLVRNSGSLEDEIGWNYTTRPNIGFLKSDNRTNVALSRAREGLYIFGNADNLSSQSGMWRSIIEELQANDSLGTALPIACFRHPTNLHHVSQPGQLPQIAPDGGCLEPCNTHLKCGHLCPFKCHPDDSNHMSAVCDRPCRRLCHRDHPCRKVCSAPCGDCSFPVPNIHLPCGHIKATVPCYQLDTLDRVYCNFVLEKRLPHCEHSVHMECSQSPEDYRCEARCGELMSCCGKMCNAPCYDCQRANDPHFEEALFIRRQNHRRHPCQKSLHCEHMCQEACSGDHEHTTRCMEPCRQACTHAKCRLPCSGPCAPCKEQCTWICPHRVCLVPCGSVCARLPCDLRCEKFLTCGHQCPSVCGELCNVQVCHDCAPEEKLAQVADLILQRPLSDIDPDIGTLDELLITIPSCGHTFTVETLDGHCGMTEFYSQTQNEQWSGLEVPAGFTRPPTCPTCRSVIRTPRYGRVYKRADLDILERNVAAQMSRRLGETQNLVDAFTLAEKKASLARESLSFVLNPKDKSTSPKRLEVQKRARDATLKSSNDVPVPQTDITPANNKLHSISFDVLGIWRKAMHELLQAYKEAQGVVETRSAHAEAWEAAVSQLYQSELESVKGKAAISGPPDVLAMRLAKLQVGQPRPLADRRFHVEAFWLTIHIRLMMIDLVQVWLQETFKRNSSLAKKSQSRAWAIYVDFLFDSCTRDAKIALKVAKDSGARRQMTRTTLHQMRIELEQFRFNLFMCKSTGRFLEPTFRNELAESARSHQTSSEEVMWATLGGHRQKMSNPDEDDWLEKHFTSIARDFVGEWQKIETSIRRDTFYEPISLDERMEIIKALKFAVAGHFYRCPNGHTFVIGECGGAMQTSRCPECGEAIGGNNHSLLQSNTRATEYEELLQQAGAQPAFWQNP</sequence>
<feature type="region of interest" description="Disordered" evidence="8">
    <location>
        <begin position="26"/>
        <end position="88"/>
    </location>
</feature>
<dbReference type="InterPro" id="IPR000571">
    <property type="entry name" value="Znf_CCCH"/>
</dbReference>
<name>A0A0D0A6L6_9AGAM</name>
<reference evidence="11 12" key="1">
    <citation type="submission" date="2014-04" db="EMBL/GenBank/DDBJ databases">
        <authorList>
            <consortium name="DOE Joint Genome Institute"/>
            <person name="Kuo A."/>
            <person name="Kohler A."/>
            <person name="Costa M.D."/>
            <person name="Nagy L.G."/>
            <person name="Floudas D."/>
            <person name="Copeland A."/>
            <person name="Barry K.W."/>
            <person name="Cichocki N."/>
            <person name="Veneault-Fourrey C."/>
            <person name="LaButti K."/>
            <person name="Lindquist E.A."/>
            <person name="Lipzen A."/>
            <person name="Lundell T."/>
            <person name="Morin E."/>
            <person name="Murat C."/>
            <person name="Sun H."/>
            <person name="Tunlid A."/>
            <person name="Henrissat B."/>
            <person name="Grigoriev I.V."/>
            <person name="Hibbett D.S."/>
            <person name="Martin F."/>
            <person name="Nordberg H.P."/>
            <person name="Cantor M.N."/>
            <person name="Hua S.X."/>
        </authorList>
    </citation>
    <scope>NUCLEOTIDE SEQUENCE [LARGE SCALE GENOMIC DNA]</scope>
    <source>
        <strain evidence="11 12">441</strain>
    </source>
</reference>
<dbReference type="GO" id="GO:0002376">
    <property type="term" value="P:immune system process"/>
    <property type="evidence" value="ECO:0007669"/>
    <property type="project" value="UniProtKB-KW"/>
</dbReference>
<evidence type="ECO:0000256" key="6">
    <source>
        <dbReference type="ARBA" id="ARBA00022859"/>
    </source>
</evidence>
<evidence type="ECO:0000313" key="11">
    <source>
        <dbReference type="EMBL" id="KIK27713.1"/>
    </source>
</evidence>
<dbReference type="OrthoDB" id="2423195at2759"/>
<proteinExistence type="predicted"/>
<organism evidence="11 12">
    <name type="scientific">Pisolithus microcarpus 441</name>
    <dbReference type="NCBI Taxonomy" id="765257"/>
    <lineage>
        <taxon>Eukaryota</taxon>
        <taxon>Fungi</taxon>
        <taxon>Dikarya</taxon>
        <taxon>Basidiomycota</taxon>
        <taxon>Agaricomycotina</taxon>
        <taxon>Agaricomycetes</taxon>
        <taxon>Agaricomycetidae</taxon>
        <taxon>Boletales</taxon>
        <taxon>Sclerodermatineae</taxon>
        <taxon>Pisolithaceae</taxon>
        <taxon>Pisolithus</taxon>
    </lineage>
</organism>
<feature type="zinc finger region" description="C3H1-type" evidence="7">
    <location>
        <begin position="85"/>
        <end position="113"/>
    </location>
</feature>
<dbReference type="InterPro" id="IPR047187">
    <property type="entry name" value="SF1_C_Upf1"/>
</dbReference>
<dbReference type="HOGENOM" id="CLU_001490_4_0_1"/>
<dbReference type="PROSITE" id="PS51981">
    <property type="entry name" value="ZF_RZ"/>
    <property type="match status" value="1"/>
</dbReference>
<keyword evidence="6" id="KW-0391">Immunity</keyword>
<evidence type="ECO:0000256" key="8">
    <source>
        <dbReference type="SAM" id="MobiDB-lite"/>
    </source>
</evidence>
<dbReference type="PANTHER" id="PTHR10887:SF445">
    <property type="entry name" value="NFX1-TYPE ZINC FINGER-CONTAINING PROTEIN 1"/>
    <property type="match status" value="1"/>
</dbReference>
<dbReference type="Pfam" id="PF13086">
    <property type="entry name" value="AAA_11"/>
    <property type="match status" value="2"/>
</dbReference>
<gene>
    <name evidence="11" type="ORF">PISMIDRAFT_166314</name>
</gene>
<dbReference type="SUPFAM" id="SSF52540">
    <property type="entry name" value="P-loop containing nucleoside triphosphate hydrolases"/>
    <property type="match status" value="1"/>
</dbReference>
<dbReference type="InterPro" id="IPR046439">
    <property type="entry name" value="ZF_RZ_dom"/>
</dbReference>
<evidence type="ECO:0000256" key="5">
    <source>
        <dbReference type="ARBA" id="ARBA00022833"/>
    </source>
</evidence>
<evidence type="ECO:0000256" key="7">
    <source>
        <dbReference type="PROSITE-ProRule" id="PRU00723"/>
    </source>
</evidence>
<dbReference type="Pfam" id="PF13087">
    <property type="entry name" value="AAA_12"/>
    <property type="match status" value="1"/>
</dbReference>
<reference evidence="12" key="2">
    <citation type="submission" date="2015-01" db="EMBL/GenBank/DDBJ databases">
        <title>Evolutionary Origins and Diversification of the Mycorrhizal Mutualists.</title>
        <authorList>
            <consortium name="DOE Joint Genome Institute"/>
            <consortium name="Mycorrhizal Genomics Consortium"/>
            <person name="Kohler A."/>
            <person name="Kuo A."/>
            <person name="Nagy L.G."/>
            <person name="Floudas D."/>
            <person name="Copeland A."/>
            <person name="Barry K.W."/>
            <person name="Cichocki N."/>
            <person name="Veneault-Fourrey C."/>
            <person name="LaButti K."/>
            <person name="Lindquist E.A."/>
            <person name="Lipzen A."/>
            <person name="Lundell T."/>
            <person name="Morin E."/>
            <person name="Murat C."/>
            <person name="Riley R."/>
            <person name="Ohm R."/>
            <person name="Sun H."/>
            <person name="Tunlid A."/>
            <person name="Henrissat B."/>
            <person name="Grigoriev I.V."/>
            <person name="Hibbett D.S."/>
            <person name="Martin F."/>
        </authorList>
    </citation>
    <scope>NUCLEOTIDE SEQUENCE [LARGE SCALE GENOMIC DNA]</scope>
    <source>
        <strain evidence="12">441</strain>
    </source>
</reference>
<dbReference type="InterPro" id="IPR027417">
    <property type="entry name" value="P-loop_NTPase"/>
</dbReference>
<feature type="zinc finger region" description="C3H1-type" evidence="7">
    <location>
        <begin position="1"/>
        <end position="29"/>
    </location>
</feature>
<dbReference type="GO" id="GO:0008270">
    <property type="term" value="F:zinc ion binding"/>
    <property type="evidence" value="ECO:0007669"/>
    <property type="project" value="UniProtKB-KW"/>
</dbReference>
<feature type="compositionally biased region" description="Basic and acidic residues" evidence="8">
    <location>
        <begin position="1064"/>
        <end position="1088"/>
    </location>
</feature>
<evidence type="ECO:0000256" key="1">
    <source>
        <dbReference type="ARBA" id="ARBA00004496"/>
    </source>
</evidence>
<dbReference type="PROSITE" id="PS50103">
    <property type="entry name" value="ZF_C3H1"/>
    <property type="match status" value="2"/>
</dbReference>
<feature type="domain" description="C3H1-type" evidence="9">
    <location>
        <begin position="85"/>
        <end position="113"/>
    </location>
</feature>
<comment type="subcellular location">
    <subcellularLocation>
        <location evidence="1">Cytoplasm</location>
    </subcellularLocation>
</comment>
<keyword evidence="5 7" id="KW-0862">Zinc</keyword>
<dbReference type="STRING" id="765257.A0A0D0A6L6"/>
<evidence type="ECO:0008006" key="13">
    <source>
        <dbReference type="Google" id="ProtNLM"/>
    </source>
</evidence>
<keyword evidence="12" id="KW-1185">Reference proteome</keyword>
<feature type="domain" description="C3H1-type" evidence="9">
    <location>
        <begin position="1"/>
        <end position="29"/>
    </location>
</feature>
<dbReference type="GO" id="GO:0005737">
    <property type="term" value="C:cytoplasm"/>
    <property type="evidence" value="ECO:0007669"/>
    <property type="project" value="UniProtKB-SubCell"/>
</dbReference>
<accession>A0A0D0A6L6</accession>
<feature type="compositionally biased region" description="Low complexity" evidence="8">
    <location>
        <begin position="1012"/>
        <end position="1022"/>
    </location>
</feature>
<dbReference type="GO" id="GO:0031380">
    <property type="term" value="C:nuclear RNA-directed RNA polymerase complex"/>
    <property type="evidence" value="ECO:0007669"/>
    <property type="project" value="TreeGrafter"/>
</dbReference>
<dbReference type="CDD" id="cd18808">
    <property type="entry name" value="SF1_C_Upf1"/>
    <property type="match status" value="1"/>
</dbReference>
<dbReference type="Proteomes" id="UP000054018">
    <property type="component" value="Unassembled WGS sequence"/>
</dbReference>
<dbReference type="GO" id="GO:0031048">
    <property type="term" value="P:regulatory ncRNA-mediated heterochromatin formation"/>
    <property type="evidence" value="ECO:0007669"/>
    <property type="project" value="TreeGrafter"/>
</dbReference>
<protein>
    <recommendedName>
        <fullName evidence="13">P-loop containing nucleoside triphosphate hydrolase protein</fullName>
    </recommendedName>
</protein>
<dbReference type="InterPro" id="IPR045055">
    <property type="entry name" value="DNA2/NAM7-like"/>
</dbReference>
<dbReference type="GO" id="GO:0004386">
    <property type="term" value="F:helicase activity"/>
    <property type="evidence" value="ECO:0007669"/>
    <property type="project" value="InterPro"/>
</dbReference>
<evidence type="ECO:0000259" key="10">
    <source>
        <dbReference type="PROSITE" id="PS51981"/>
    </source>
</evidence>
<feature type="domain" description="RZ-type" evidence="10">
    <location>
        <begin position="2276"/>
        <end position="2349"/>
    </location>
</feature>
<evidence type="ECO:0000259" key="9">
    <source>
        <dbReference type="PROSITE" id="PS50103"/>
    </source>
</evidence>
<evidence type="ECO:0000313" key="12">
    <source>
        <dbReference type="Proteomes" id="UP000054018"/>
    </source>
</evidence>
<feature type="compositionally biased region" description="Acidic residues" evidence="8">
    <location>
        <begin position="1029"/>
        <end position="1039"/>
    </location>
</feature>
<feature type="compositionally biased region" description="Low complexity" evidence="8">
    <location>
        <begin position="30"/>
        <end position="81"/>
    </location>
</feature>
<feature type="region of interest" description="Disordered" evidence="8">
    <location>
        <begin position="1012"/>
        <end position="1099"/>
    </location>
</feature>
<dbReference type="InterPro" id="IPR041677">
    <property type="entry name" value="DNA2/NAM7_AAA_11"/>
</dbReference>
<evidence type="ECO:0000256" key="2">
    <source>
        <dbReference type="ARBA" id="ARBA00022490"/>
    </source>
</evidence>
<keyword evidence="4 7" id="KW-0863">Zinc-finger</keyword>
<dbReference type="Gene3D" id="3.40.50.300">
    <property type="entry name" value="P-loop containing nucleotide triphosphate hydrolases"/>
    <property type="match status" value="3"/>
</dbReference>
<evidence type="ECO:0000256" key="4">
    <source>
        <dbReference type="ARBA" id="ARBA00022771"/>
    </source>
</evidence>
<keyword evidence="3 7" id="KW-0479">Metal-binding</keyword>
<dbReference type="EMBL" id="KN833695">
    <property type="protein sequence ID" value="KIK27713.1"/>
    <property type="molecule type" value="Genomic_DNA"/>
</dbReference>
<keyword evidence="2" id="KW-0963">Cytoplasm</keyword>
<evidence type="ECO:0000256" key="3">
    <source>
        <dbReference type="ARBA" id="ARBA00022723"/>
    </source>
</evidence>